<proteinExistence type="predicted"/>
<evidence type="ECO:0000256" key="1">
    <source>
        <dbReference type="SAM" id="Phobius"/>
    </source>
</evidence>
<protein>
    <recommendedName>
        <fullName evidence="4">Protein rolling stone</fullName>
    </recommendedName>
</protein>
<dbReference type="Proteomes" id="UP001163046">
    <property type="component" value="Unassembled WGS sequence"/>
</dbReference>
<dbReference type="PANTHER" id="PTHR12242:SF1">
    <property type="entry name" value="MYND-TYPE DOMAIN-CONTAINING PROTEIN"/>
    <property type="match status" value="1"/>
</dbReference>
<dbReference type="Pfam" id="PF21534">
    <property type="entry name" value="Rost"/>
    <property type="match status" value="1"/>
</dbReference>
<dbReference type="AlphaFoldDB" id="A0A9X0CFQ8"/>
<sequence>MCCSVLREEFRLVQLRLQYPNAADFAQSPWFGLLAVLLYRFVIATFCTGWMIKRAFDEKCFIWLSNWIFLFVTLHFICATALTAIHYNKERKRRGNSVRDQFENGTPGNFTLKENNGDIANSNANSNNECGTSYNLGTRDVYNVAEVVVTDDTIETSPDIPMDWFHKAFWVIYNIASAPSFLVSITFWVLLFDARNGISASTIIVHGVNSIIMIGDTMLSSIPVRLFHVVYPMFYGVAYTVFTVVYWAFGGTNSSGMPYIYPQTDYTGRPVTSAVSQIIMFFVALPLCHGLMFGLYCLRVWMKTKRG</sequence>
<name>A0A9X0CFQ8_9CNID</name>
<dbReference type="InterPro" id="IPR049352">
    <property type="entry name" value="Rost"/>
</dbReference>
<comment type="caution">
    <text evidence="2">The sequence shown here is derived from an EMBL/GenBank/DDBJ whole genome shotgun (WGS) entry which is preliminary data.</text>
</comment>
<dbReference type="GO" id="GO:0016020">
    <property type="term" value="C:membrane"/>
    <property type="evidence" value="ECO:0007669"/>
    <property type="project" value="TreeGrafter"/>
</dbReference>
<accession>A0A9X0CFQ8</accession>
<keyword evidence="3" id="KW-1185">Reference proteome</keyword>
<evidence type="ECO:0008006" key="4">
    <source>
        <dbReference type="Google" id="ProtNLM"/>
    </source>
</evidence>
<dbReference type="EMBL" id="MU827796">
    <property type="protein sequence ID" value="KAJ7328565.1"/>
    <property type="molecule type" value="Genomic_DNA"/>
</dbReference>
<gene>
    <name evidence="2" type="ORF">OS493_024482</name>
</gene>
<evidence type="ECO:0000313" key="2">
    <source>
        <dbReference type="EMBL" id="KAJ7328565.1"/>
    </source>
</evidence>
<feature type="transmembrane region" description="Helical" evidence="1">
    <location>
        <begin position="30"/>
        <end position="52"/>
    </location>
</feature>
<keyword evidence="1" id="KW-1133">Transmembrane helix</keyword>
<reference evidence="2" key="1">
    <citation type="submission" date="2023-01" db="EMBL/GenBank/DDBJ databases">
        <title>Genome assembly of the deep-sea coral Lophelia pertusa.</title>
        <authorList>
            <person name="Herrera S."/>
            <person name="Cordes E."/>
        </authorList>
    </citation>
    <scope>NUCLEOTIDE SEQUENCE</scope>
    <source>
        <strain evidence="2">USNM1676648</strain>
        <tissue evidence="2">Polyp</tissue>
    </source>
</reference>
<feature type="transmembrane region" description="Helical" evidence="1">
    <location>
        <begin position="226"/>
        <end position="249"/>
    </location>
</feature>
<dbReference type="OrthoDB" id="419711at2759"/>
<feature type="transmembrane region" description="Helical" evidence="1">
    <location>
        <begin position="278"/>
        <end position="298"/>
    </location>
</feature>
<keyword evidence="1" id="KW-0472">Membrane</keyword>
<dbReference type="PANTHER" id="PTHR12242">
    <property type="entry name" value="OS02G0130600 PROTEIN-RELATED"/>
    <property type="match status" value="1"/>
</dbReference>
<evidence type="ECO:0000313" key="3">
    <source>
        <dbReference type="Proteomes" id="UP001163046"/>
    </source>
</evidence>
<feature type="transmembrane region" description="Helical" evidence="1">
    <location>
        <begin position="197"/>
        <end position="214"/>
    </location>
</feature>
<keyword evidence="1" id="KW-0812">Transmembrane</keyword>
<feature type="transmembrane region" description="Helical" evidence="1">
    <location>
        <begin position="170"/>
        <end position="191"/>
    </location>
</feature>
<feature type="transmembrane region" description="Helical" evidence="1">
    <location>
        <begin position="64"/>
        <end position="85"/>
    </location>
</feature>
<organism evidence="2 3">
    <name type="scientific">Desmophyllum pertusum</name>
    <dbReference type="NCBI Taxonomy" id="174260"/>
    <lineage>
        <taxon>Eukaryota</taxon>
        <taxon>Metazoa</taxon>
        <taxon>Cnidaria</taxon>
        <taxon>Anthozoa</taxon>
        <taxon>Hexacorallia</taxon>
        <taxon>Scleractinia</taxon>
        <taxon>Caryophylliina</taxon>
        <taxon>Caryophylliidae</taxon>
        <taxon>Desmophyllum</taxon>
    </lineage>
</organism>